<dbReference type="GO" id="GO:0005886">
    <property type="term" value="C:plasma membrane"/>
    <property type="evidence" value="ECO:0007669"/>
    <property type="project" value="TreeGrafter"/>
</dbReference>
<organism evidence="9 10">
    <name type="scientific">Desulforamulus reducens (strain ATCC BAA-1160 / DSM 100696 / MI-1)</name>
    <name type="common">Desulfotomaculum reducens</name>
    <dbReference type="NCBI Taxonomy" id="349161"/>
    <lineage>
        <taxon>Bacteria</taxon>
        <taxon>Bacillati</taxon>
        <taxon>Bacillota</taxon>
        <taxon>Clostridia</taxon>
        <taxon>Eubacteriales</taxon>
        <taxon>Peptococcaceae</taxon>
        <taxon>Desulforamulus</taxon>
    </lineage>
</organism>
<evidence type="ECO:0000256" key="7">
    <source>
        <dbReference type="SAM" id="Phobius"/>
    </source>
</evidence>
<keyword evidence="4" id="KW-0808">Transferase</keyword>
<dbReference type="GO" id="GO:0004673">
    <property type="term" value="F:protein histidine kinase activity"/>
    <property type="evidence" value="ECO:0007669"/>
    <property type="project" value="UniProtKB-EC"/>
</dbReference>
<proteinExistence type="predicted"/>
<feature type="transmembrane region" description="Helical" evidence="7">
    <location>
        <begin position="20"/>
        <end position="43"/>
    </location>
</feature>
<dbReference type="Proteomes" id="UP000001556">
    <property type="component" value="Chromosome"/>
</dbReference>
<evidence type="ECO:0000259" key="8">
    <source>
        <dbReference type="PROSITE" id="PS50885"/>
    </source>
</evidence>
<dbReference type="InterPro" id="IPR029151">
    <property type="entry name" value="Sensor-like_sf"/>
</dbReference>
<gene>
    <name evidence="9" type="ordered locus">Dred_2120</name>
</gene>
<dbReference type="PROSITE" id="PS50885">
    <property type="entry name" value="HAMP"/>
    <property type="match status" value="1"/>
</dbReference>
<dbReference type="SUPFAM" id="SSF103190">
    <property type="entry name" value="Sensory domain-like"/>
    <property type="match status" value="1"/>
</dbReference>
<dbReference type="PANTHER" id="PTHR45436">
    <property type="entry name" value="SENSOR HISTIDINE KINASE YKOH"/>
    <property type="match status" value="1"/>
</dbReference>
<keyword evidence="6" id="KW-0902">Two-component regulatory system</keyword>
<keyword evidence="7" id="KW-0472">Membrane</keyword>
<keyword evidence="7" id="KW-1133">Transmembrane helix</keyword>
<sequence length="360" mass="40909">MFHKKKSFQRKKVGRFSLGFKLSLSITLLVMLLMICIGINSYLRNRTILLQEAQSRGWMTARTTSAFAADYLRGYNPNLQSNIIDHLERDPFIKRVAILDINGVVLKSSDESMVQKKMTGQEVQEALIQKKDTLKYISDIKGHPLTMEFISPVAARNEAPLGYFWIEADLTYISAHLINTARNQIITSLLAILAGLILSRLIIIRVIQRPIKELVQATDRVSTGDFSGRVHVYNQDELGKLANAFNTMTDHLGVLFQSIRTAVNDINHTTMLIINRSEQSDLATRKLTDSLNQLQQTAAQLPNAAQNDIPLECSNKLHESTETTLRQQEHLKEIRSASRKLIRYVDRLDSISLQFKFNEK</sequence>
<dbReference type="SUPFAM" id="SSF158472">
    <property type="entry name" value="HAMP domain-like"/>
    <property type="match status" value="1"/>
</dbReference>
<keyword evidence="3" id="KW-0597">Phosphoprotein</keyword>
<dbReference type="InterPro" id="IPR050428">
    <property type="entry name" value="TCS_sensor_his_kinase"/>
</dbReference>
<dbReference type="Gene3D" id="3.30.450.20">
    <property type="entry name" value="PAS domain"/>
    <property type="match status" value="1"/>
</dbReference>
<dbReference type="SUPFAM" id="SSF58104">
    <property type="entry name" value="Methyl-accepting chemotaxis protein (MCP) signaling domain"/>
    <property type="match status" value="1"/>
</dbReference>
<accession>A4J6D4</accession>
<evidence type="ECO:0000313" key="10">
    <source>
        <dbReference type="Proteomes" id="UP000001556"/>
    </source>
</evidence>
<evidence type="ECO:0000313" key="9">
    <source>
        <dbReference type="EMBL" id="ABO50637.1"/>
    </source>
</evidence>
<dbReference type="EC" id="2.7.13.3" evidence="2"/>
<dbReference type="KEGG" id="drm:Dred_2120"/>
<evidence type="ECO:0000256" key="4">
    <source>
        <dbReference type="ARBA" id="ARBA00022679"/>
    </source>
</evidence>
<dbReference type="PANTHER" id="PTHR45436:SF5">
    <property type="entry name" value="SENSOR HISTIDINE KINASE TRCS"/>
    <property type="match status" value="1"/>
</dbReference>
<dbReference type="GO" id="GO:0000160">
    <property type="term" value="P:phosphorelay signal transduction system"/>
    <property type="evidence" value="ECO:0007669"/>
    <property type="project" value="UniProtKB-KW"/>
</dbReference>
<evidence type="ECO:0000256" key="3">
    <source>
        <dbReference type="ARBA" id="ARBA00022553"/>
    </source>
</evidence>
<keyword evidence="7" id="KW-0812">Transmembrane</keyword>
<feature type="transmembrane region" description="Helical" evidence="7">
    <location>
        <begin position="185"/>
        <end position="203"/>
    </location>
</feature>
<comment type="catalytic activity">
    <reaction evidence="1">
        <text>ATP + protein L-histidine = ADP + protein N-phospho-L-histidine.</text>
        <dbReference type="EC" id="2.7.13.3"/>
    </reaction>
</comment>
<dbReference type="SMART" id="SM00304">
    <property type="entry name" value="HAMP"/>
    <property type="match status" value="1"/>
</dbReference>
<dbReference type="CDD" id="cd06225">
    <property type="entry name" value="HAMP"/>
    <property type="match status" value="1"/>
</dbReference>
<keyword evidence="10" id="KW-1185">Reference proteome</keyword>
<dbReference type="Gene3D" id="6.10.340.10">
    <property type="match status" value="1"/>
</dbReference>
<feature type="domain" description="HAMP" evidence="8">
    <location>
        <begin position="205"/>
        <end position="257"/>
    </location>
</feature>
<name>A4J6D4_DESRM</name>
<reference evidence="9 10" key="1">
    <citation type="submission" date="2007-03" db="EMBL/GenBank/DDBJ databases">
        <title>Complete sequence of Desulfotomaculum reducens MI-1.</title>
        <authorList>
            <consortium name="US DOE Joint Genome Institute"/>
            <person name="Copeland A."/>
            <person name="Lucas S."/>
            <person name="Lapidus A."/>
            <person name="Barry K."/>
            <person name="Detter J.C."/>
            <person name="Glavina del Rio T."/>
            <person name="Hammon N."/>
            <person name="Israni S."/>
            <person name="Dalin E."/>
            <person name="Tice H."/>
            <person name="Pitluck S."/>
            <person name="Sims D."/>
            <person name="Brettin T."/>
            <person name="Bruce D."/>
            <person name="Han C."/>
            <person name="Tapia R."/>
            <person name="Schmutz J."/>
            <person name="Larimer F."/>
            <person name="Land M."/>
            <person name="Hauser L."/>
            <person name="Kyrpides N."/>
            <person name="Kim E."/>
            <person name="Tebo B.M."/>
            <person name="Richardson P."/>
        </authorList>
    </citation>
    <scope>NUCLEOTIDE SEQUENCE [LARGE SCALE GENOMIC DNA]</scope>
    <source>
        <strain evidence="9 10">MI-1</strain>
    </source>
</reference>
<dbReference type="eggNOG" id="COG5000">
    <property type="taxonomic scope" value="Bacteria"/>
</dbReference>
<protein>
    <recommendedName>
        <fullName evidence="2">histidine kinase</fullName>
        <ecNumber evidence="2">2.7.13.3</ecNumber>
    </recommendedName>
</protein>
<keyword evidence="5" id="KW-0418">Kinase</keyword>
<evidence type="ECO:0000256" key="1">
    <source>
        <dbReference type="ARBA" id="ARBA00000085"/>
    </source>
</evidence>
<evidence type="ECO:0000256" key="2">
    <source>
        <dbReference type="ARBA" id="ARBA00012438"/>
    </source>
</evidence>
<dbReference type="AlphaFoldDB" id="A4J6D4"/>
<dbReference type="RefSeq" id="WP_011878443.1">
    <property type="nucleotide sequence ID" value="NC_009253.1"/>
</dbReference>
<dbReference type="EMBL" id="CP000612">
    <property type="protein sequence ID" value="ABO50637.1"/>
    <property type="molecule type" value="Genomic_DNA"/>
</dbReference>
<dbReference type="STRING" id="349161.Dred_2120"/>
<evidence type="ECO:0000256" key="6">
    <source>
        <dbReference type="ARBA" id="ARBA00023012"/>
    </source>
</evidence>
<evidence type="ECO:0000256" key="5">
    <source>
        <dbReference type="ARBA" id="ARBA00022777"/>
    </source>
</evidence>
<dbReference type="Pfam" id="PF00672">
    <property type="entry name" value="HAMP"/>
    <property type="match status" value="1"/>
</dbReference>
<dbReference type="OrthoDB" id="1785403at2"/>
<dbReference type="InterPro" id="IPR003660">
    <property type="entry name" value="HAMP_dom"/>
</dbReference>
<dbReference type="HOGENOM" id="CLU_920480_0_0_9"/>